<accession>A0A1A2SAP2</accession>
<dbReference type="EMBL" id="LZJS01000085">
    <property type="protein sequence ID" value="OBH60812.1"/>
    <property type="molecule type" value="Genomic_DNA"/>
</dbReference>
<organism evidence="2 3">
    <name type="scientific">Mycobacterium colombiense</name>
    <dbReference type="NCBI Taxonomy" id="339268"/>
    <lineage>
        <taxon>Bacteria</taxon>
        <taxon>Bacillati</taxon>
        <taxon>Actinomycetota</taxon>
        <taxon>Actinomycetes</taxon>
        <taxon>Mycobacteriales</taxon>
        <taxon>Mycobacteriaceae</taxon>
        <taxon>Mycobacterium</taxon>
        <taxon>Mycobacterium avium complex (MAC)</taxon>
    </lineage>
</organism>
<protein>
    <submittedName>
        <fullName evidence="2">Uncharacterized protein</fullName>
    </submittedName>
</protein>
<evidence type="ECO:0000256" key="1">
    <source>
        <dbReference type="SAM" id="MobiDB-lite"/>
    </source>
</evidence>
<feature type="region of interest" description="Disordered" evidence="1">
    <location>
        <begin position="58"/>
        <end position="102"/>
    </location>
</feature>
<dbReference type="PROSITE" id="PS51257">
    <property type="entry name" value="PROKAR_LIPOPROTEIN"/>
    <property type="match status" value="1"/>
</dbReference>
<comment type="caution">
    <text evidence="2">The sequence shown here is derived from an EMBL/GenBank/DDBJ whole genome shotgun (WGS) entry which is preliminary data.</text>
</comment>
<evidence type="ECO:0000313" key="3">
    <source>
        <dbReference type="Proteomes" id="UP000093861"/>
    </source>
</evidence>
<proteinExistence type="predicted"/>
<name>A0A1A2SAP2_9MYCO</name>
<reference evidence="2 3" key="1">
    <citation type="submission" date="2016-06" db="EMBL/GenBank/DDBJ databases">
        <authorList>
            <person name="Kjaerup R.B."/>
            <person name="Dalgaard T.S."/>
            <person name="Juul-Madsen H.R."/>
        </authorList>
    </citation>
    <scope>NUCLEOTIDE SEQUENCE [LARGE SCALE GENOMIC DNA]</scope>
    <source>
        <strain evidence="2 3">E2464</strain>
    </source>
</reference>
<evidence type="ECO:0000313" key="2">
    <source>
        <dbReference type="EMBL" id="OBH60812.1"/>
    </source>
</evidence>
<dbReference type="Proteomes" id="UP000093861">
    <property type="component" value="Unassembled WGS sequence"/>
</dbReference>
<sequence>MDRASNQRLRRRDSSSQAALGSLSCRDDPTFGGGRLSVCRSRTTWDVIKIQSPERLMNFRQPSSAAAPLAALDSPPRRTGPGDDGRSLPRNPSNLTGDFRTRGLKIVTLP</sequence>
<gene>
    <name evidence="2" type="ORF">A5685_26280</name>
</gene>
<feature type="region of interest" description="Disordered" evidence="1">
    <location>
        <begin position="1"/>
        <end position="27"/>
    </location>
</feature>
<feature type="compositionally biased region" description="Low complexity" evidence="1">
    <location>
        <begin position="62"/>
        <end position="74"/>
    </location>
</feature>
<dbReference type="AlphaFoldDB" id="A0A1A2SAP2"/>